<keyword evidence="3" id="KW-1185">Reference proteome</keyword>
<feature type="domain" description="Alpha/beta hydrolase" evidence="1">
    <location>
        <begin position="153"/>
        <end position="191"/>
    </location>
</feature>
<dbReference type="InterPro" id="IPR045394">
    <property type="entry name" value="Abhydrolase_dom"/>
</dbReference>
<evidence type="ECO:0000259" key="1">
    <source>
        <dbReference type="Pfam" id="PF20091"/>
    </source>
</evidence>
<dbReference type="Pfam" id="PF20091">
    <property type="entry name" value="Abhydrolase_10"/>
    <property type="match status" value="2"/>
</dbReference>
<name>A0A4P6Q7V4_9ACTN</name>
<dbReference type="Proteomes" id="UP000292235">
    <property type="component" value="Chromosome"/>
</dbReference>
<proteinExistence type="predicted"/>
<dbReference type="OrthoDB" id="1971292at2"/>
<protein>
    <recommendedName>
        <fullName evidence="1">Alpha/beta hydrolase domain-containing protein</fullName>
    </recommendedName>
</protein>
<dbReference type="EMBL" id="CP036455">
    <property type="protein sequence ID" value="QBI56480.1"/>
    <property type="molecule type" value="Genomic_DNA"/>
</dbReference>
<organism evidence="2 3">
    <name type="scientific">Streptomonospora litoralis</name>
    <dbReference type="NCBI Taxonomy" id="2498135"/>
    <lineage>
        <taxon>Bacteria</taxon>
        <taxon>Bacillati</taxon>
        <taxon>Actinomycetota</taxon>
        <taxon>Actinomycetes</taxon>
        <taxon>Streptosporangiales</taxon>
        <taxon>Nocardiopsidaceae</taxon>
        <taxon>Streptomonospora</taxon>
    </lineage>
</organism>
<dbReference type="KEGG" id="strr:EKD16_23670"/>
<evidence type="ECO:0000313" key="2">
    <source>
        <dbReference type="EMBL" id="QBI56480.1"/>
    </source>
</evidence>
<evidence type="ECO:0000313" key="3">
    <source>
        <dbReference type="Proteomes" id="UP000292235"/>
    </source>
</evidence>
<feature type="domain" description="Alpha/beta hydrolase" evidence="1">
    <location>
        <begin position="2"/>
        <end position="150"/>
    </location>
</feature>
<gene>
    <name evidence="2" type="ORF">EKD16_23670</name>
</gene>
<accession>A0A4P6Q7V4</accession>
<sequence>MSAQHVGVSHLTGWSPARYGDLDVTDGGTVGDDGLSYDIFSQAAQAVRSGGPGEGGVTGGIDIEKVLAIGASQSAGRMTAYYDEVLPLIEPVFDGYSYMVGPAPQGDRPEPVFQVLSETDAAWMPATTQDTDGFRLWEVAGTAHSGWAGREAREQRLAELYPTRGGYVADVTRTEIRNVRDGYITRADSARNRYATVRSGVGG</sequence>
<reference evidence="2 3" key="1">
    <citation type="submission" date="2019-02" db="EMBL/GenBank/DDBJ databases">
        <authorList>
            <person name="Khodamoradi S."/>
            <person name="Hahnke R.L."/>
            <person name="Kaempfer P."/>
            <person name="Schumann P."/>
            <person name="Rohde M."/>
            <person name="Steinert M."/>
            <person name="Luzhetskyy A."/>
            <person name="Wink J."/>
            <person name="Ruckert C."/>
        </authorList>
    </citation>
    <scope>NUCLEOTIDE SEQUENCE [LARGE SCALE GENOMIC DNA]</scope>
    <source>
        <strain evidence="2 3">M2</strain>
    </source>
</reference>
<dbReference type="AlphaFoldDB" id="A0A4P6Q7V4"/>